<dbReference type="InterPro" id="IPR005055">
    <property type="entry name" value="A10/PebIII"/>
</dbReference>
<dbReference type="PANTHER" id="PTHR11257">
    <property type="entry name" value="CHEMOSENSORY PROTEIN-RELATED"/>
    <property type="match status" value="1"/>
</dbReference>
<dbReference type="EMBL" id="KP082894">
    <property type="protein sequence ID" value="AKW47186.1"/>
    <property type="molecule type" value="mRNA"/>
</dbReference>
<dbReference type="InterPro" id="IPR036682">
    <property type="entry name" value="OS_D_A10/PebIII_sf"/>
</dbReference>
<reference evidence="2" key="1">
    <citation type="submission" date="2014-10" db="EMBL/GenBank/DDBJ databases">
        <title>Identification and comparison of genes expressed in the antennae of Chrysopa pallens and Chrysoperla sinica.</title>
        <authorList>
            <person name="Li Z."/>
        </authorList>
    </citation>
    <scope>NUCLEOTIDE SEQUENCE</scope>
</reference>
<dbReference type="Gene3D" id="1.10.2080.10">
    <property type="entry name" value="Insect odorant-binding protein A10/Ejaculatory bulb-specific protein 3"/>
    <property type="match status" value="1"/>
</dbReference>
<evidence type="ECO:0000313" key="2">
    <source>
        <dbReference type="EMBL" id="AKW47186.1"/>
    </source>
</evidence>
<feature type="chain" id="PRO_5006587759" evidence="1">
    <location>
        <begin position="22"/>
        <end position="133"/>
    </location>
</feature>
<feature type="signal peptide" evidence="1">
    <location>
        <begin position="1"/>
        <end position="21"/>
    </location>
</feature>
<protein>
    <submittedName>
        <fullName evidence="2">Chemosensory protein 13</fullName>
    </submittedName>
</protein>
<dbReference type="Pfam" id="PF03392">
    <property type="entry name" value="OS-D"/>
    <property type="match status" value="1"/>
</dbReference>
<keyword evidence="1" id="KW-0732">Signal</keyword>
<proteinExistence type="evidence at transcript level"/>
<dbReference type="AlphaFoldDB" id="A0A0R8PAP6"/>
<dbReference type="SUPFAM" id="SSF100910">
    <property type="entry name" value="Chemosensory protein Csp2"/>
    <property type="match status" value="1"/>
</dbReference>
<sequence>MKFTILVAAFLFVAFVSSANAVPTPRKDQYTTKYDNINLDEILNSSRLLDNYCKCLLDLGRCTPEGKELKKNLIDALQTGCSKCSEKQKKESPRVLKHLKVHKNADCFKPLTAKYDPKDEYKSKYEAELEKYI</sequence>
<evidence type="ECO:0000256" key="1">
    <source>
        <dbReference type="SAM" id="SignalP"/>
    </source>
</evidence>
<accession>A0A0R8PAP6</accession>
<dbReference type="PANTHER" id="PTHR11257:SF12">
    <property type="entry name" value="EJACULATORY BULB-SPECIFIC PROTEIN 3-RELATED"/>
    <property type="match status" value="1"/>
</dbReference>
<organism evidence="2">
    <name type="scientific">Chrysopa pallens</name>
    <name type="common">Green lacewing</name>
    <name type="synonym">Hemerobius pallens</name>
    <dbReference type="NCBI Taxonomy" id="417485"/>
    <lineage>
        <taxon>Eukaryota</taxon>
        <taxon>Metazoa</taxon>
        <taxon>Ecdysozoa</taxon>
        <taxon>Arthropoda</taxon>
        <taxon>Hexapoda</taxon>
        <taxon>Insecta</taxon>
        <taxon>Pterygota</taxon>
        <taxon>Neoptera</taxon>
        <taxon>Endopterygota</taxon>
        <taxon>Neuroptera</taxon>
        <taxon>Hemerobiiformia</taxon>
        <taxon>Chrysopidae</taxon>
        <taxon>Chrysopinae</taxon>
        <taxon>Chrysopa</taxon>
    </lineage>
</organism>
<name>A0A0R8PAP6_CHRPA</name>